<comment type="subcellular location">
    <subcellularLocation>
        <location evidence="4">Cytoplasm</location>
        <location evidence="4">Cytosol</location>
    </subcellularLocation>
    <subcellularLocation>
        <location evidence="3">Lysosome</location>
    </subcellularLocation>
    <subcellularLocation>
        <location evidence="1">Nucleus</location>
    </subcellularLocation>
    <subcellularLocation>
        <location evidence="2">Preautophagosomal structure</location>
    </subcellularLocation>
</comment>
<dbReference type="GO" id="GO:0005764">
    <property type="term" value="C:lysosome"/>
    <property type="evidence" value="ECO:0007669"/>
    <property type="project" value="UniProtKB-SubCell"/>
</dbReference>
<evidence type="ECO:0000256" key="12">
    <source>
        <dbReference type="ARBA" id="ARBA00023163"/>
    </source>
</evidence>
<evidence type="ECO:0000313" key="24">
    <source>
        <dbReference type="Proteomes" id="UP000502823"/>
    </source>
</evidence>
<dbReference type="GO" id="GO:0000422">
    <property type="term" value="P:autophagy of mitochondrion"/>
    <property type="evidence" value="ECO:0007669"/>
    <property type="project" value="TreeGrafter"/>
</dbReference>
<evidence type="ECO:0000256" key="10">
    <source>
        <dbReference type="ARBA" id="ARBA00023015"/>
    </source>
</evidence>
<dbReference type="GO" id="GO:0015031">
    <property type="term" value="P:protein transport"/>
    <property type="evidence" value="ECO:0007669"/>
    <property type="project" value="UniProtKB-KW"/>
</dbReference>
<keyword evidence="8" id="KW-0653">Protein transport</keyword>
<keyword evidence="14" id="KW-0539">Nucleus</keyword>
<dbReference type="InterPro" id="IPR019460">
    <property type="entry name" value="Atg11_C"/>
</dbReference>
<keyword evidence="6" id="KW-0963">Cytoplasm</keyword>
<dbReference type="Gene3D" id="3.10.20.90">
    <property type="entry name" value="Phosphatidylinositol 3-kinase Catalytic Subunit, Chain A, domain 1"/>
    <property type="match status" value="1"/>
</dbReference>
<dbReference type="GO" id="GO:0034517">
    <property type="term" value="P:ribophagy"/>
    <property type="evidence" value="ECO:0007669"/>
    <property type="project" value="TreeGrafter"/>
</dbReference>
<dbReference type="OrthoDB" id="447953at2759"/>
<dbReference type="GO" id="GO:0008285">
    <property type="term" value="P:negative regulation of cell population proliferation"/>
    <property type="evidence" value="ECO:0007669"/>
    <property type="project" value="UniProtKB-ARBA"/>
</dbReference>
<dbReference type="FunFam" id="3.10.20.90:FF:000049">
    <property type="entry name" value="RB1-inducible coiled-coil protein 1 isoform X1"/>
    <property type="match status" value="1"/>
</dbReference>
<dbReference type="GO" id="GO:0005829">
    <property type="term" value="C:cytosol"/>
    <property type="evidence" value="ECO:0007669"/>
    <property type="project" value="UniProtKB-SubCell"/>
</dbReference>
<feature type="compositionally biased region" description="Polar residues" evidence="20">
    <location>
        <begin position="1154"/>
        <end position="1173"/>
    </location>
</feature>
<dbReference type="FunCoup" id="A0A6L2PX89">
    <property type="interactions" value="756"/>
</dbReference>
<evidence type="ECO:0000256" key="16">
    <source>
        <dbReference type="ARBA" id="ARBA00053494"/>
    </source>
</evidence>
<evidence type="ECO:0000256" key="4">
    <source>
        <dbReference type="ARBA" id="ARBA00004514"/>
    </source>
</evidence>
<feature type="coiled-coil region" evidence="19">
    <location>
        <begin position="1005"/>
        <end position="1096"/>
    </location>
</feature>
<feature type="compositionally biased region" description="Basic and acidic residues" evidence="20">
    <location>
        <begin position="233"/>
        <end position="250"/>
    </location>
</feature>
<evidence type="ECO:0000256" key="19">
    <source>
        <dbReference type="SAM" id="Coils"/>
    </source>
</evidence>
<dbReference type="GO" id="GO:0019901">
    <property type="term" value="F:protein kinase binding"/>
    <property type="evidence" value="ECO:0007669"/>
    <property type="project" value="UniProtKB-ARBA"/>
</dbReference>
<evidence type="ECO:0000256" key="6">
    <source>
        <dbReference type="ARBA" id="ARBA00022490"/>
    </source>
</evidence>
<feature type="coiled-coil region" evidence="19">
    <location>
        <begin position="1121"/>
        <end position="1148"/>
    </location>
</feature>
<evidence type="ECO:0000256" key="14">
    <source>
        <dbReference type="ARBA" id="ARBA00023242"/>
    </source>
</evidence>
<feature type="domain" description="Autophagy protein ATG17-like" evidence="21">
    <location>
        <begin position="119"/>
        <end position="508"/>
    </location>
</feature>
<proteinExistence type="predicted"/>
<keyword evidence="9" id="KW-0072">Autophagy</keyword>
<keyword evidence="13" id="KW-0458">Lysosome</keyword>
<feature type="compositionally biased region" description="Polar residues" evidence="20">
    <location>
        <begin position="624"/>
        <end position="633"/>
    </location>
</feature>
<evidence type="ECO:0000256" key="17">
    <source>
        <dbReference type="ARBA" id="ARBA00069790"/>
    </source>
</evidence>
<dbReference type="Pfam" id="PF10377">
    <property type="entry name" value="ATG11"/>
    <property type="match status" value="1"/>
</dbReference>
<dbReference type="Proteomes" id="UP000502823">
    <property type="component" value="Unassembled WGS sequence"/>
</dbReference>
<dbReference type="InParanoid" id="A0A6L2PX89"/>
<dbReference type="InterPro" id="IPR040040">
    <property type="entry name" value="ATG11"/>
</dbReference>
<dbReference type="PANTHER" id="PTHR13222">
    <property type="entry name" value="RB1-INDUCIBLE COILED-COIL"/>
    <property type="match status" value="1"/>
</dbReference>
<evidence type="ECO:0000256" key="15">
    <source>
        <dbReference type="ARBA" id="ARBA00023306"/>
    </source>
</evidence>
<dbReference type="CDD" id="cd17060">
    <property type="entry name" value="Ubl_RB1CC1"/>
    <property type="match status" value="1"/>
</dbReference>
<reference evidence="24" key="1">
    <citation type="submission" date="2020-01" db="EMBL/GenBank/DDBJ databases">
        <title>Draft genome sequence of the Termite Coptotermes fromosanus.</title>
        <authorList>
            <person name="Itakura S."/>
            <person name="Yosikawa Y."/>
            <person name="Umezawa K."/>
        </authorList>
    </citation>
    <scope>NUCLEOTIDE SEQUENCE [LARGE SCALE GENOMIC DNA]</scope>
</reference>
<evidence type="ECO:0000259" key="22">
    <source>
        <dbReference type="Pfam" id="PF10377"/>
    </source>
</evidence>
<keyword evidence="24" id="KW-1185">Reference proteome</keyword>
<keyword evidence="15" id="KW-0131">Cell cycle</keyword>
<evidence type="ECO:0000256" key="1">
    <source>
        <dbReference type="ARBA" id="ARBA00004123"/>
    </source>
</evidence>
<evidence type="ECO:0000259" key="21">
    <source>
        <dbReference type="Pfam" id="PF04108"/>
    </source>
</evidence>
<feature type="region of interest" description="Disordered" evidence="20">
    <location>
        <begin position="606"/>
        <end position="658"/>
    </location>
</feature>
<evidence type="ECO:0000256" key="20">
    <source>
        <dbReference type="SAM" id="MobiDB-lite"/>
    </source>
</evidence>
<dbReference type="Pfam" id="PF04108">
    <property type="entry name" value="ATG17_like"/>
    <property type="match status" value="1"/>
</dbReference>
<evidence type="ECO:0000256" key="18">
    <source>
        <dbReference type="ARBA" id="ARBA00080154"/>
    </source>
</evidence>
<dbReference type="GO" id="GO:0060090">
    <property type="term" value="F:molecular adaptor activity"/>
    <property type="evidence" value="ECO:0007669"/>
    <property type="project" value="TreeGrafter"/>
</dbReference>
<sequence length="1334" mass="151536">MLYVFHVDTGNMMTFDMTLALESVKQLKDVIERSCGICVDKQVLLVSGGECLEPTARVCSYSAGTDTNPIYLFSKSTIESVTPPSLSMDFGTDVSVKDQVDATHKMPDTYTTVMARVQLAQQFCDHAREQTRACESLVHDQHLQQQGWAAVLANLEDITQDFRTRVDHFNQSFSQHQEMRAEYMKLLDNFQDDIDMLAKIPLIPALLRTVENEVTGQAMTVVSDSKKTSPLQEGREMTRRVREGDQQLDDKDGEGDSNLQVQRNDEQVSLLQWISANNQSNVYQVAQSCIKNMEQFDEQSIESLKAEVDQVLNHASRTEMKEIKGLEGRLYGLEQLMVETRKIVQEQSDLTQSFLSNQTRANILGDASILPDLCASHRRQLLVMLRNHEHLLDIRARCTRAKEELCQNLHKRLKWVMYVENLMCDVGNRLMIYYEKLKRLRRHLDVIQQIHLSPQMYVNAVGEVVRRRTFSQAFLLWASDLACQLLAIHNEEVARRKDFQSQFEGHFLSTLLPGMEDLPPPFATQAPSPFDLDLPKLTVEDMDRLHDQLPELIFSISSHDLEIITQFFLVKSVTGTSKTEEKEEAAALEDRLVKVVTDAGLASHLDPTLLQPADGDTPALGLGQSPSPVSLQGSAPPRDQDRGFESETDTEEFEKVGQSPVELAFYTKPSTGSVCISSQVTERVQEPDRVPSVLGMLEVGVCGSRADSSTPPSSSPLLPHQQPSLLLQSHSEFTTADFYIDESMPSSYTESNSARCHLQAAPELIRQLEDTNTLVTLLQENLGNTRSEVERLRGQLSACGHAAAEVVSGLRIELAHMRVHVQQEQAEFAELLAQLLTVLGQQYEAAMEAEKLLRQEQLQHLTVDHELEMDSLKKDVKAAAEAKDEEIRILKQTILMKEEDLASLRANMEQRLEEEVHVRQEAIHKLELQLLDMRQQCSDVQLRLEDADADKQRALKELSDRLTHTYKTELEGLRSRFRLMATTSMERSPSDSSLEKIERSELIELVNHEAVVAQIREDLAAEQETSVRTAVEQERARWEARLEQELKQARLRSEAERQVWFNEAMRHVLDDKERQLESLRTREASLVEECQRHQETIRRLTDADTGSQGAGSTLWPLLDRVDVLEADKARLQAQLVEERERKAAEMNTSVAVVQENPSSRDAATSPEPSQCTLQEEHPFREKLTRSTTSLIQQGKISIVSCSVGDAVLVVWDEEHHNYTILQETSTLYFLHSDCLDTLGLRPPSADSSPRRLYSTGEVTEKEYCHAKKSENRYRVPKGTKFYRVKVRPLQKDSSVVRSQHQHHHHHHHHYQHGHQSQQQEQDSSTVDVAEEESK</sequence>
<dbReference type="GO" id="GO:0031090">
    <property type="term" value="C:organelle membrane"/>
    <property type="evidence" value="ECO:0007669"/>
    <property type="project" value="UniProtKB-ARBA"/>
</dbReference>
<dbReference type="GO" id="GO:0061709">
    <property type="term" value="P:reticulophagy"/>
    <property type="evidence" value="ECO:0007669"/>
    <property type="project" value="TreeGrafter"/>
</dbReference>
<dbReference type="GO" id="GO:0034045">
    <property type="term" value="C:phagophore assembly site membrane"/>
    <property type="evidence" value="ECO:0007669"/>
    <property type="project" value="TreeGrafter"/>
</dbReference>
<feature type="region of interest" description="Disordered" evidence="20">
    <location>
        <begin position="1292"/>
        <end position="1334"/>
    </location>
</feature>
<feature type="region of interest" description="Disordered" evidence="20">
    <location>
        <begin position="223"/>
        <end position="261"/>
    </location>
</feature>
<accession>A0A6L2PX89</accession>
<evidence type="ECO:0000256" key="13">
    <source>
        <dbReference type="ARBA" id="ARBA00023228"/>
    </source>
</evidence>
<evidence type="ECO:0000256" key="9">
    <source>
        <dbReference type="ARBA" id="ARBA00023006"/>
    </source>
</evidence>
<dbReference type="EMBL" id="BLKM01005720">
    <property type="protein sequence ID" value="GFG35188.1"/>
    <property type="molecule type" value="Genomic_DNA"/>
</dbReference>
<dbReference type="GO" id="GO:0005634">
    <property type="term" value="C:nucleus"/>
    <property type="evidence" value="ECO:0007669"/>
    <property type="project" value="UniProtKB-SubCell"/>
</dbReference>
<organism evidence="23 24">
    <name type="scientific">Coptotermes formosanus</name>
    <name type="common">Formosan subterranean termite</name>
    <dbReference type="NCBI Taxonomy" id="36987"/>
    <lineage>
        <taxon>Eukaryota</taxon>
        <taxon>Metazoa</taxon>
        <taxon>Ecdysozoa</taxon>
        <taxon>Arthropoda</taxon>
        <taxon>Hexapoda</taxon>
        <taxon>Insecta</taxon>
        <taxon>Pterygota</taxon>
        <taxon>Neoptera</taxon>
        <taxon>Polyneoptera</taxon>
        <taxon>Dictyoptera</taxon>
        <taxon>Blattodea</taxon>
        <taxon>Blattoidea</taxon>
        <taxon>Termitoidae</taxon>
        <taxon>Rhinotermitidae</taxon>
        <taxon>Coptotermes</taxon>
    </lineage>
</organism>
<keyword evidence="5" id="KW-0813">Transport</keyword>
<dbReference type="GO" id="GO:0061723">
    <property type="term" value="P:glycophagy"/>
    <property type="evidence" value="ECO:0007669"/>
    <property type="project" value="TreeGrafter"/>
</dbReference>
<evidence type="ECO:0000256" key="7">
    <source>
        <dbReference type="ARBA" id="ARBA00022553"/>
    </source>
</evidence>
<evidence type="ECO:0000256" key="2">
    <source>
        <dbReference type="ARBA" id="ARBA00004329"/>
    </source>
</evidence>
<dbReference type="GO" id="GO:1990316">
    <property type="term" value="C:Atg1/ULK1 kinase complex"/>
    <property type="evidence" value="ECO:0007669"/>
    <property type="project" value="TreeGrafter"/>
</dbReference>
<keyword evidence="10" id="KW-0805">Transcription regulation</keyword>
<evidence type="ECO:0000256" key="5">
    <source>
        <dbReference type="ARBA" id="ARBA00022448"/>
    </source>
</evidence>
<evidence type="ECO:0000313" key="23">
    <source>
        <dbReference type="EMBL" id="GFG35188.1"/>
    </source>
</evidence>
<feature type="coiled-coil region" evidence="19">
    <location>
        <begin position="873"/>
        <end position="957"/>
    </location>
</feature>
<gene>
    <name evidence="23" type="ORF">Cfor_11679</name>
</gene>
<dbReference type="InterPro" id="IPR045326">
    <property type="entry name" value="ATG17-like_dom"/>
</dbReference>
<keyword evidence="7" id="KW-0597">Phosphoprotein</keyword>
<feature type="domain" description="Autophagy-related protein 11 C-terminal" evidence="22">
    <location>
        <begin position="1180"/>
        <end position="1287"/>
    </location>
</feature>
<comment type="caution">
    <text evidence="23">The sequence shown here is derived from an EMBL/GenBank/DDBJ whole genome shotgun (WGS) entry which is preliminary data.</text>
</comment>
<keyword evidence="12" id="KW-0804">Transcription</keyword>
<protein>
    <recommendedName>
        <fullName evidence="17">RB1-inducible coiled-coil protein 1</fullName>
    </recommendedName>
    <alternativeName>
        <fullName evidence="18">FAK family kinase-interacting protein of 200 kDa</fullName>
    </alternativeName>
</protein>
<evidence type="ECO:0000256" key="8">
    <source>
        <dbReference type="ARBA" id="ARBA00022927"/>
    </source>
</evidence>
<dbReference type="PANTHER" id="PTHR13222:SF1">
    <property type="entry name" value="RB1-INDUCIBLE COILED-COIL PROTEIN 1"/>
    <property type="match status" value="1"/>
</dbReference>
<dbReference type="GO" id="GO:0034727">
    <property type="term" value="P:piecemeal microautophagy of the nucleus"/>
    <property type="evidence" value="ECO:0007669"/>
    <property type="project" value="TreeGrafter"/>
</dbReference>
<feature type="region of interest" description="Disordered" evidence="20">
    <location>
        <begin position="1154"/>
        <end position="1175"/>
    </location>
</feature>
<evidence type="ECO:0000256" key="3">
    <source>
        <dbReference type="ARBA" id="ARBA00004371"/>
    </source>
</evidence>
<name>A0A6L2PX89_COPFO</name>
<feature type="compositionally biased region" description="Basic residues" evidence="20">
    <location>
        <begin position="1299"/>
        <end position="1312"/>
    </location>
</feature>
<evidence type="ECO:0000256" key="11">
    <source>
        <dbReference type="ARBA" id="ARBA00023054"/>
    </source>
</evidence>
<comment type="function">
    <text evidence="16">Involved in autophagy. Regulates early events but also late events of autophagosome formation through direct interaction with Atg16L1. Required for the formation of the autophagosome-like double-membrane structure that surrounds the Salmonella-containing vacuole (SCV) during S.typhimurium infection and subsequent xenophagy. Involved in repair of DNA damage caused by ionizing radiation, which subsequently improves cell survival by decreasing apoptosis. Inhibits PTK2/FAK1 and PTK2B/PYK2 kinase activity, affecting their downstream signaling pathways. Plays a role as a modulator of TGF-beta-signaling by restricting substrate specificity of RNF111. Functions as a DNA-binding transcription factor. Is a potent regulator of the RB1 pathway through induction of RB1 expression. Plays a crucial role in muscular differentiation. Plays an indispensable role in fetal hematopoiesis and in the regulation of neuronal homeostasis.</text>
</comment>
<dbReference type="GO" id="GO:0000045">
    <property type="term" value="P:autophagosome assembly"/>
    <property type="evidence" value="ECO:0007669"/>
    <property type="project" value="InterPro"/>
</dbReference>
<keyword evidence="11 19" id="KW-0175">Coiled coil</keyword>